<keyword evidence="2" id="KW-0812">Transmembrane</keyword>
<evidence type="ECO:0000313" key="5">
    <source>
        <dbReference type="Proteomes" id="UP001595912"/>
    </source>
</evidence>
<reference evidence="5" key="1">
    <citation type="journal article" date="2019" name="Int. J. Syst. Evol. Microbiol.">
        <title>The Global Catalogue of Microorganisms (GCM) 10K type strain sequencing project: providing services to taxonomists for standard genome sequencing and annotation.</title>
        <authorList>
            <consortium name="The Broad Institute Genomics Platform"/>
            <consortium name="The Broad Institute Genome Sequencing Center for Infectious Disease"/>
            <person name="Wu L."/>
            <person name="Ma J."/>
        </authorList>
    </citation>
    <scope>NUCLEOTIDE SEQUENCE [LARGE SCALE GENOMIC DNA]</scope>
    <source>
        <strain evidence="5">CGMCC 4.7152</strain>
    </source>
</reference>
<dbReference type="NCBIfam" id="TIGR04225">
    <property type="entry name" value="CshA_fibril_rpt"/>
    <property type="match status" value="1"/>
</dbReference>
<comment type="caution">
    <text evidence="4">The sequence shown here is derived from an EMBL/GenBank/DDBJ whole genome shotgun (WGS) entry which is preliminary data.</text>
</comment>
<sequence length="415" mass="41733">MAQQGTYTRTGSVLTFTPVKGFAGVATPAGYRITDSQGLTAASTYTPTVTRPAPPHAVAKTSTGPGTAAQSAAVDVPDGVTVTLLDGGSAVSTVTRSGEGTYGWSGTDQRLTFNPVAGFVGVAGSVAYRVTDAYQQHDDSTYTATVTKPPPPAAPDRTTSGVGVTPQTATLPVPASGSIALIDANGNPTTSLFIEAKGAYTLTLAPATAAAATATAAAAGTVPNPSQQAGNALVTFTPVLGFHGQLPPVPYMVTDAYGQTANATYTPLVTIPGPPETPSRTTTGPVDETRTAQLAVPSGGSITLLDARGRMATLVRIPGQGTYILQPANGKISFVAVNGFTGHAKAVRYRVIDAYGQTAESTYAANVVPSMLAVTGLGLVNLILVGASMISTGAALVGLGSRRRDTAAPVAVAGR</sequence>
<dbReference type="EMBL" id="JBHSIU010000130">
    <property type="protein sequence ID" value="MFC5007706.1"/>
    <property type="molecule type" value="Genomic_DNA"/>
</dbReference>
<evidence type="ECO:0000313" key="4">
    <source>
        <dbReference type="EMBL" id="MFC5007706.1"/>
    </source>
</evidence>
<feature type="domain" description="CshA" evidence="3">
    <location>
        <begin position="70"/>
        <end position="146"/>
    </location>
</feature>
<keyword evidence="5" id="KW-1185">Reference proteome</keyword>
<name>A0ABV9WG28_9ACTN</name>
<feature type="compositionally biased region" description="Polar residues" evidence="1">
    <location>
        <begin position="160"/>
        <end position="169"/>
    </location>
</feature>
<feature type="transmembrane region" description="Helical" evidence="2">
    <location>
        <begin position="371"/>
        <end position="397"/>
    </location>
</feature>
<protein>
    <recommendedName>
        <fullName evidence="3">CshA domain-containing protein</fullName>
    </recommendedName>
</protein>
<evidence type="ECO:0000256" key="1">
    <source>
        <dbReference type="SAM" id="MobiDB-lite"/>
    </source>
</evidence>
<feature type="region of interest" description="Disordered" evidence="1">
    <location>
        <begin position="140"/>
        <end position="169"/>
    </location>
</feature>
<organism evidence="4 5">
    <name type="scientific">Dactylosporangium cerinum</name>
    <dbReference type="NCBI Taxonomy" id="1434730"/>
    <lineage>
        <taxon>Bacteria</taxon>
        <taxon>Bacillati</taxon>
        <taxon>Actinomycetota</taxon>
        <taxon>Actinomycetes</taxon>
        <taxon>Micromonosporales</taxon>
        <taxon>Micromonosporaceae</taxon>
        <taxon>Dactylosporangium</taxon>
    </lineage>
</organism>
<gene>
    <name evidence="4" type="ORF">ACFPIJ_59105</name>
</gene>
<feature type="domain" description="CshA" evidence="3">
    <location>
        <begin position="3"/>
        <end position="49"/>
    </location>
</feature>
<dbReference type="RefSeq" id="WP_380128345.1">
    <property type="nucleotide sequence ID" value="NZ_JBHSIU010000130.1"/>
</dbReference>
<keyword evidence="2" id="KW-1133">Transmembrane helix</keyword>
<keyword evidence="2" id="KW-0472">Membrane</keyword>
<evidence type="ECO:0000259" key="3">
    <source>
        <dbReference type="Pfam" id="PF19076"/>
    </source>
</evidence>
<feature type="domain" description="CshA" evidence="3">
    <location>
        <begin position="233"/>
        <end position="269"/>
    </location>
</feature>
<proteinExistence type="predicted"/>
<dbReference type="InterPro" id="IPR026395">
    <property type="entry name" value="CshA_fibril"/>
</dbReference>
<dbReference type="Proteomes" id="UP001595912">
    <property type="component" value="Unassembled WGS sequence"/>
</dbReference>
<feature type="domain" description="CshA" evidence="3">
    <location>
        <begin position="296"/>
        <end position="367"/>
    </location>
</feature>
<evidence type="ECO:0000256" key="2">
    <source>
        <dbReference type="SAM" id="Phobius"/>
    </source>
</evidence>
<dbReference type="Pfam" id="PF19076">
    <property type="entry name" value="CshA_repeat"/>
    <property type="match status" value="4"/>
</dbReference>
<accession>A0ABV9WG28</accession>